<evidence type="ECO:0000313" key="3">
    <source>
        <dbReference type="Proteomes" id="UP000064967"/>
    </source>
</evidence>
<proteinExistence type="predicted"/>
<evidence type="ECO:0000313" key="2">
    <source>
        <dbReference type="EMBL" id="AKV02044.1"/>
    </source>
</evidence>
<evidence type="ECO:0000256" key="1">
    <source>
        <dbReference type="SAM" id="MobiDB-lite"/>
    </source>
</evidence>
<sequence>MTAEARVESTSAGVWTLRLVTQVDGQSRTRTLEAPSCGELAQATALALGLEAGVDETNERETMPPVAAAETQGPRAPSRAEPEHTPAHGNEPSSSVGFGLAGALDVGSLGSAAPGASMSVSWLPGKARLEVDGLLLPTVQLANSSTGIGAALSMLAGGAKGCWSVLAHKLDVAACGGAEAGRVLVRGQGPALESSSEASRGWFAVRAGALLTYPVGIFTLRAEPELVVPLLRDRFVVTGIDTVHTAAPVALRALLGLEVQFPQRIGDSR</sequence>
<name>A0A0K1Q8I7_9BACT</name>
<dbReference type="KEGG" id="llu:AKJ09_08707"/>
<protein>
    <submittedName>
        <fullName evidence="2">Uncharacterized protein</fullName>
    </submittedName>
</protein>
<reference evidence="2 3" key="1">
    <citation type="submission" date="2015-08" db="EMBL/GenBank/DDBJ databases">
        <authorList>
            <person name="Babu N.S."/>
            <person name="Beckwith C.J."/>
            <person name="Beseler K.G."/>
            <person name="Brison A."/>
            <person name="Carone J.V."/>
            <person name="Caskin T.P."/>
            <person name="Diamond M."/>
            <person name="Durham M.E."/>
            <person name="Foxe J.M."/>
            <person name="Go M."/>
            <person name="Henderson B.A."/>
            <person name="Jones I.B."/>
            <person name="McGettigan J.A."/>
            <person name="Micheletti S.J."/>
            <person name="Nasrallah M.E."/>
            <person name="Ortiz D."/>
            <person name="Piller C.R."/>
            <person name="Privatt S.R."/>
            <person name="Schneider S.L."/>
            <person name="Sharp S."/>
            <person name="Smith T.C."/>
            <person name="Stanton J.D."/>
            <person name="Ullery H.E."/>
            <person name="Wilson R.J."/>
            <person name="Serrano M.G."/>
            <person name="Buck G."/>
            <person name="Lee V."/>
            <person name="Wang Y."/>
            <person name="Carvalho R."/>
            <person name="Voegtly L."/>
            <person name="Shi R."/>
            <person name="Duckworth R."/>
            <person name="Johnson A."/>
            <person name="Loviza R."/>
            <person name="Walstead R."/>
            <person name="Shah Z."/>
            <person name="Kiflezghi M."/>
            <person name="Wade K."/>
            <person name="Ball S.L."/>
            <person name="Bradley K.W."/>
            <person name="Asai D.J."/>
            <person name="Bowman C.A."/>
            <person name="Russell D.A."/>
            <person name="Pope W.H."/>
            <person name="Jacobs-Sera D."/>
            <person name="Hendrix R.W."/>
            <person name="Hatfull G.F."/>
        </authorList>
    </citation>
    <scope>NUCLEOTIDE SEQUENCE [LARGE SCALE GENOMIC DNA]</scope>
    <source>
        <strain evidence="2 3">DSM 27648</strain>
    </source>
</reference>
<dbReference type="Proteomes" id="UP000064967">
    <property type="component" value="Chromosome"/>
</dbReference>
<feature type="region of interest" description="Disordered" evidence="1">
    <location>
        <begin position="55"/>
        <end position="96"/>
    </location>
</feature>
<accession>A0A0K1Q8I7</accession>
<organism evidence="2 3">
    <name type="scientific">Labilithrix luteola</name>
    <dbReference type="NCBI Taxonomy" id="1391654"/>
    <lineage>
        <taxon>Bacteria</taxon>
        <taxon>Pseudomonadati</taxon>
        <taxon>Myxococcota</taxon>
        <taxon>Polyangia</taxon>
        <taxon>Polyangiales</taxon>
        <taxon>Labilitrichaceae</taxon>
        <taxon>Labilithrix</taxon>
    </lineage>
</organism>
<keyword evidence="3" id="KW-1185">Reference proteome</keyword>
<gene>
    <name evidence="2" type="ORF">AKJ09_08707</name>
</gene>
<dbReference type="AlphaFoldDB" id="A0A0K1Q8I7"/>
<dbReference type="STRING" id="1391654.AKJ09_08707"/>
<dbReference type="EMBL" id="CP012333">
    <property type="protein sequence ID" value="AKV02044.1"/>
    <property type="molecule type" value="Genomic_DNA"/>
</dbReference>